<dbReference type="Proteomes" id="UP001301769">
    <property type="component" value="Unassembled WGS sequence"/>
</dbReference>
<feature type="region of interest" description="Disordered" evidence="3">
    <location>
        <begin position="53"/>
        <end position="74"/>
    </location>
</feature>
<keyword evidence="1 2" id="KW-0238">DNA-binding</keyword>
<feature type="compositionally biased region" description="Basic residues" evidence="3">
    <location>
        <begin position="59"/>
        <end position="74"/>
    </location>
</feature>
<dbReference type="EMBL" id="MU858051">
    <property type="protein sequence ID" value="KAK4218738.1"/>
    <property type="molecule type" value="Genomic_DNA"/>
</dbReference>
<comment type="caution">
    <text evidence="5">The sequence shown here is derived from an EMBL/GenBank/DDBJ whole genome shotgun (WGS) entry which is preliminary data.</text>
</comment>
<evidence type="ECO:0000313" key="5">
    <source>
        <dbReference type="EMBL" id="KAK4218738.1"/>
    </source>
</evidence>
<evidence type="ECO:0000256" key="1">
    <source>
        <dbReference type="ARBA" id="ARBA00023125"/>
    </source>
</evidence>
<dbReference type="PANTHER" id="PTHR48112:SF22">
    <property type="entry name" value="MITOCHONDRIAL TRANSCRIPTION FACTOR A, ISOFORM B"/>
    <property type="match status" value="1"/>
</dbReference>
<dbReference type="InterPro" id="IPR050342">
    <property type="entry name" value="HMGB"/>
</dbReference>
<reference evidence="5" key="2">
    <citation type="submission" date="2023-05" db="EMBL/GenBank/DDBJ databases">
        <authorList>
            <consortium name="Lawrence Berkeley National Laboratory"/>
            <person name="Steindorff A."/>
            <person name="Hensen N."/>
            <person name="Bonometti L."/>
            <person name="Westerberg I."/>
            <person name="Brannstrom I.O."/>
            <person name="Guillou S."/>
            <person name="Cros-Aarteil S."/>
            <person name="Calhoun S."/>
            <person name="Haridas S."/>
            <person name="Kuo A."/>
            <person name="Mondo S."/>
            <person name="Pangilinan J."/>
            <person name="Riley R."/>
            <person name="Labutti K."/>
            <person name="Andreopoulos B."/>
            <person name="Lipzen A."/>
            <person name="Chen C."/>
            <person name="Yanf M."/>
            <person name="Daum C."/>
            <person name="Ng V."/>
            <person name="Clum A."/>
            <person name="Ohm R."/>
            <person name="Martin F."/>
            <person name="Silar P."/>
            <person name="Natvig D."/>
            <person name="Lalanne C."/>
            <person name="Gautier V."/>
            <person name="Ament-Velasquez S.L."/>
            <person name="Kruys A."/>
            <person name="Hutchinson M.I."/>
            <person name="Powell A.J."/>
            <person name="Barry K."/>
            <person name="Miller A.N."/>
            <person name="Grigoriev I.V."/>
            <person name="Debuchy R."/>
            <person name="Gladieux P."/>
            <person name="Thoren M.H."/>
            <person name="Johannesson H."/>
        </authorList>
    </citation>
    <scope>NUCLEOTIDE SEQUENCE</scope>
    <source>
        <strain evidence="5">PSN293</strain>
    </source>
</reference>
<feature type="DNA-binding region" description="HMG box" evidence="2">
    <location>
        <begin position="228"/>
        <end position="291"/>
    </location>
</feature>
<dbReference type="InterPro" id="IPR009071">
    <property type="entry name" value="HMG_box_dom"/>
</dbReference>
<accession>A0AAN7BCB8</accession>
<evidence type="ECO:0000313" key="6">
    <source>
        <dbReference type="Proteomes" id="UP001301769"/>
    </source>
</evidence>
<dbReference type="GO" id="GO:0003677">
    <property type="term" value="F:DNA binding"/>
    <property type="evidence" value="ECO:0007669"/>
    <property type="project" value="UniProtKB-UniRule"/>
</dbReference>
<reference evidence="5" key="1">
    <citation type="journal article" date="2023" name="Mol. Phylogenet. Evol.">
        <title>Genome-scale phylogeny and comparative genomics of the fungal order Sordariales.</title>
        <authorList>
            <person name="Hensen N."/>
            <person name="Bonometti L."/>
            <person name="Westerberg I."/>
            <person name="Brannstrom I.O."/>
            <person name="Guillou S."/>
            <person name="Cros-Aarteil S."/>
            <person name="Calhoun S."/>
            <person name="Haridas S."/>
            <person name="Kuo A."/>
            <person name="Mondo S."/>
            <person name="Pangilinan J."/>
            <person name="Riley R."/>
            <person name="LaButti K."/>
            <person name="Andreopoulos B."/>
            <person name="Lipzen A."/>
            <person name="Chen C."/>
            <person name="Yan M."/>
            <person name="Daum C."/>
            <person name="Ng V."/>
            <person name="Clum A."/>
            <person name="Steindorff A."/>
            <person name="Ohm R.A."/>
            <person name="Martin F."/>
            <person name="Silar P."/>
            <person name="Natvig D.O."/>
            <person name="Lalanne C."/>
            <person name="Gautier V."/>
            <person name="Ament-Velasquez S.L."/>
            <person name="Kruys A."/>
            <person name="Hutchinson M.I."/>
            <person name="Powell A.J."/>
            <person name="Barry K."/>
            <person name="Miller A.N."/>
            <person name="Grigoriev I.V."/>
            <person name="Debuchy R."/>
            <person name="Gladieux P."/>
            <person name="Hiltunen Thoren M."/>
            <person name="Johannesson H."/>
        </authorList>
    </citation>
    <scope>NUCLEOTIDE SEQUENCE</scope>
    <source>
        <strain evidence="5">PSN293</strain>
    </source>
</reference>
<gene>
    <name evidence="5" type="ORF">QBC37DRAFT_177723</name>
</gene>
<dbReference type="InterPro" id="IPR036910">
    <property type="entry name" value="HMG_box_dom_sf"/>
</dbReference>
<protein>
    <recommendedName>
        <fullName evidence="4">HMG box domain-containing protein</fullName>
    </recommendedName>
</protein>
<organism evidence="5 6">
    <name type="scientific">Rhypophila decipiens</name>
    <dbReference type="NCBI Taxonomy" id="261697"/>
    <lineage>
        <taxon>Eukaryota</taxon>
        <taxon>Fungi</taxon>
        <taxon>Dikarya</taxon>
        <taxon>Ascomycota</taxon>
        <taxon>Pezizomycotina</taxon>
        <taxon>Sordariomycetes</taxon>
        <taxon>Sordariomycetidae</taxon>
        <taxon>Sordariales</taxon>
        <taxon>Naviculisporaceae</taxon>
        <taxon>Rhypophila</taxon>
    </lineage>
</organism>
<evidence type="ECO:0000256" key="3">
    <source>
        <dbReference type="SAM" id="MobiDB-lite"/>
    </source>
</evidence>
<evidence type="ECO:0000256" key="2">
    <source>
        <dbReference type="PROSITE-ProRule" id="PRU00267"/>
    </source>
</evidence>
<dbReference type="GO" id="GO:0005634">
    <property type="term" value="C:nucleus"/>
    <property type="evidence" value="ECO:0007669"/>
    <property type="project" value="UniProtKB-UniRule"/>
</dbReference>
<dbReference type="PANTHER" id="PTHR48112">
    <property type="entry name" value="HIGH MOBILITY GROUP PROTEIN DSP1"/>
    <property type="match status" value="1"/>
</dbReference>
<dbReference type="AlphaFoldDB" id="A0AAN7BCB8"/>
<sequence>MWTRIGLAVARRQLRANGGAALTRCVALRGSAIAHSSVILRRAFTVSRRRALPAAATRTKTKRTTAKAKTKKPAVKPKARKAVAKKKPKKVVVKKTVRKKKVLTEAEKRKLHIATLRKAAKVHEEPARLPARAPYNVYMADALKGKKGDLTGVLAETSAEFKNLSASELEKYKAIAAANKLENEAALKAWVLKHTPQEIVEINSARRQLNALKAYKHRLPTLTDPRAPKRSLTPYFMYLRSRMQSGFKLQRSTLGQLSAEWHALSASEKQPFIDNAAVDMVRYEQEVKTVYDRDLYRRKKA</sequence>
<proteinExistence type="predicted"/>
<keyword evidence="6" id="KW-1185">Reference proteome</keyword>
<name>A0AAN7BCB8_9PEZI</name>
<dbReference type="SUPFAM" id="SSF47095">
    <property type="entry name" value="HMG-box"/>
    <property type="match status" value="2"/>
</dbReference>
<dbReference type="Pfam" id="PF09011">
    <property type="entry name" value="HMG_box_2"/>
    <property type="match status" value="1"/>
</dbReference>
<evidence type="ECO:0000259" key="4">
    <source>
        <dbReference type="PROSITE" id="PS50118"/>
    </source>
</evidence>
<keyword evidence="2" id="KW-0539">Nucleus</keyword>
<feature type="domain" description="HMG box" evidence="4">
    <location>
        <begin position="228"/>
        <end position="291"/>
    </location>
</feature>
<dbReference type="Gene3D" id="1.10.30.10">
    <property type="entry name" value="High mobility group box domain"/>
    <property type="match status" value="2"/>
</dbReference>
<dbReference type="SMART" id="SM00398">
    <property type="entry name" value="HMG"/>
    <property type="match status" value="2"/>
</dbReference>
<dbReference type="PROSITE" id="PS50118">
    <property type="entry name" value="HMG_BOX_2"/>
    <property type="match status" value="1"/>
</dbReference>